<dbReference type="SUPFAM" id="SSF48452">
    <property type="entry name" value="TPR-like"/>
    <property type="match status" value="1"/>
</dbReference>
<feature type="region of interest" description="Disordered" evidence="1">
    <location>
        <begin position="1"/>
        <end position="51"/>
    </location>
</feature>
<keyword evidence="3" id="KW-1185">Reference proteome</keyword>
<dbReference type="KEGG" id="acan:ACA1_232420"/>
<dbReference type="SMART" id="SM00028">
    <property type="entry name" value="TPR"/>
    <property type="match status" value="3"/>
</dbReference>
<reference evidence="2 3" key="1">
    <citation type="journal article" date="2013" name="Genome Biol.">
        <title>Genome of Acanthamoeba castellanii highlights extensive lateral gene transfer and early evolution of tyrosine kinase signaling.</title>
        <authorList>
            <person name="Clarke M."/>
            <person name="Lohan A.J."/>
            <person name="Liu B."/>
            <person name="Lagkouvardos I."/>
            <person name="Roy S."/>
            <person name="Zafar N."/>
            <person name="Bertelli C."/>
            <person name="Schilde C."/>
            <person name="Kianianmomeni A."/>
            <person name="Burglin T.R."/>
            <person name="Frech C."/>
            <person name="Turcotte B."/>
            <person name="Kopec K.O."/>
            <person name="Synnott J.M."/>
            <person name="Choo C."/>
            <person name="Paponov I."/>
            <person name="Finkler A."/>
            <person name="Soon Heng Tan C."/>
            <person name="Hutchins A.P."/>
            <person name="Weinmeier T."/>
            <person name="Rattei T."/>
            <person name="Chu J.S."/>
            <person name="Gimenez G."/>
            <person name="Irimia M."/>
            <person name="Rigden D.J."/>
            <person name="Fitzpatrick D.A."/>
            <person name="Lorenzo-Morales J."/>
            <person name="Bateman A."/>
            <person name="Chiu C.H."/>
            <person name="Tang P."/>
            <person name="Hegemann P."/>
            <person name="Fromm H."/>
            <person name="Raoult D."/>
            <person name="Greub G."/>
            <person name="Miranda-Saavedra D."/>
            <person name="Chen N."/>
            <person name="Nash P."/>
            <person name="Ginger M.L."/>
            <person name="Horn M."/>
            <person name="Schaap P."/>
            <person name="Caler L."/>
            <person name="Loftus B."/>
        </authorList>
    </citation>
    <scope>NUCLEOTIDE SEQUENCE [LARGE SCALE GENOMIC DNA]</scope>
    <source>
        <strain evidence="2 3">Neff</strain>
    </source>
</reference>
<dbReference type="RefSeq" id="XP_004340970.1">
    <property type="nucleotide sequence ID" value="XM_004340922.1"/>
</dbReference>
<accession>L8H3B0</accession>
<dbReference type="InterPro" id="IPR052769">
    <property type="entry name" value="TPR_domain_protein"/>
</dbReference>
<dbReference type="VEuPathDB" id="AmoebaDB:ACA1_232420"/>
<dbReference type="AlphaFoldDB" id="L8H3B0"/>
<dbReference type="OMA" id="KSAIDDC"/>
<dbReference type="InterPro" id="IPR011990">
    <property type="entry name" value="TPR-like_helical_dom_sf"/>
</dbReference>
<gene>
    <name evidence="2" type="ORF">ACA1_232420</name>
</gene>
<feature type="compositionally biased region" description="Basic and acidic residues" evidence="1">
    <location>
        <begin position="1"/>
        <end position="16"/>
    </location>
</feature>
<proteinExistence type="predicted"/>
<dbReference type="Gene3D" id="1.25.40.10">
    <property type="entry name" value="Tetratricopeptide repeat domain"/>
    <property type="match status" value="1"/>
</dbReference>
<dbReference type="PANTHER" id="PTHR46014:SF1">
    <property type="entry name" value="TETRATRICOPEPTIDE REPEAT PROTEIN 1"/>
    <property type="match status" value="1"/>
</dbReference>
<feature type="compositionally biased region" description="Acidic residues" evidence="1">
    <location>
        <begin position="22"/>
        <end position="34"/>
    </location>
</feature>
<organism evidence="2 3">
    <name type="scientific">Acanthamoeba castellanii (strain ATCC 30010 / Neff)</name>
    <dbReference type="NCBI Taxonomy" id="1257118"/>
    <lineage>
        <taxon>Eukaryota</taxon>
        <taxon>Amoebozoa</taxon>
        <taxon>Discosea</taxon>
        <taxon>Longamoebia</taxon>
        <taxon>Centramoebida</taxon>
        <taxon>Acanthamoebidae</taxon>
        <taxon>Acanthamoeba</taxon>
    </lineage>
</organism>
<dbReference type="Proteomes" id="UP000011083">
    <property type="component" value="Unassembled WGS sequence"/>
</dbReference>
<evidence type="ECO:0000256" key="1">
    <source>
        <dbReference type="SAM" id="MobiDB-lite"/>
    </source>
</evidence>
<dbReference type="PANTHER" id="PTHR46014">
    <property type="entry name" value="TETRATRICOPEPTIDE REPEAT PROTEIN 1"/>
    <property type="match status" value="1"/>
</dbReference>
<evidence type="ECO:0000313" key="2">
    <source>
        <dbReference type="EMBL" id="ELR18906.1"/>
    </source>
</evidence>
<protein>
    <submittedName>
        <fullName evidence="2">Tetratricopeptide repeat domain containing protein</fullName>
    </submittedName>
</protein>
<feature type="compositionally biased region" description="Basic and acidic residues" evidence="1">
    <location>
        <begin position="41"/>
        <end position="51"/>
    </location>
</feature>
<dbReference type="OrthoDB" id="1872379at2759"/>
<name>L8H3B0_ACACF</name>
<sequence>MADEPRTDASTTREAKPYQILDDQDEDRSEDEEERVAAAMAEKDEGNRLHAQAKYKDAAAHYTQALRLAPPLHPSRAIFYANRAACRVAAGCTPSPEDYAEVIKDSTEALRIDPTYTKALVRRAQAYEGTDKLTDALKDFEAVLALDGSIRQAREGKQRLPAAIAEQQQREQEKMLGQLKDLGNSLLGKFGLSLDNFKVDQNGGEGGNSYSVKFGQ</sequence>
<dbReference type="GeneID" id="14919877"/>
<dbReference type="InterPro" id="IPR019734">
    <property type="entry name" value="TPR_rpt"/>
</dbReference>
<dbReference type="EMBL" id="KB007939">
    <property type="protein sequence ID" value="ELR18906.1"/>
    <property type="molecule type" value="Genomic_DNA"/>
</dbReference>
<evidence type="ECO:0000313" key="3">
    <source>
        <dbReference type="Proteomes" id="UP000011083"/>
    </source>
</evidence>